<feature type="region of interest" description="Disordered" evidence="5">
    <location>
        <begin position="617"/>
        <end position="643"/>
    </location>
</feature>
<dbReference type="Gene3D" id="1.10.287.130">
    <property type="match status" value="1"/>
</dbReference>
<dbReference type="Pfam" id="PF02518">
    <property type="entry name" value="HATPase_c"/>
    <property type="match status" value="1"/>
</dbReference>
<dbReference type="InterPro" id="IPR036890">
    <property type="entry name" value="HATPase_C_sf"/>
</dbReference>
<keyword evidence="10" id="KW-1185">Reference proteome</keyword>
<dbReference type="InterPro" id="IPR003594">
    <property type="entry name" value="HATPase_dom"/>
</dbReference>
<dbReference type="SMART" id="SM00387">
    <property type="entry name" value="HATPase_c"/>
    <property type="match status" value="1"/>
</dbReference>
<dbReference type="InterPro" id="IPR013656">
    <property type="entry name" value="PAS_4"/>
</dbReference>
<dbReference type="InterPro" id="IPR001789">
    <property type="entry name" value="Sig_transdc_resp-reg_receiver"/>
</dbReference>
<dbReference type="EMBL" id="AP025592">
    <property type="protein sequence ID" value="BDG06903.1"/>
    <property type="molecule type" value="Genomic_DNA"/>
</dbReference>
<dbReference type="InterPro" id="IPR011006">
    <property type="entry name" value="CheY-like_superfamily"/>
</dbReference>
<dbReference type="Gene3D" id="3.30.565.10">
    <property type="entry name" value="Histidine kinase-like ATPase, C-terminal domain"/>
    <property type="match status" value="1"/>
</dbReference>
<dbReference type="CDD" id="cd17580">
    <property type="entry name" value="REC_2_DhkD-like"/>
    <property type="match status" value="1"/>
</dbReference>
<evidence type="ECO:0000256" key="2">
    <source>
        <dbReference type="ARBA" id="ARBA00012438"/>
    </source>
</evidence>
<protein>
    <recommendedName>
        <fullName evidence="2">histidine kinase</fullName>
        <ecNumber evidence="2">2.7.13.3</ecNumber>
    </recommendedName>
</protein>
<dbReference type="SUPFAM" id="SSF55785">
    <property type="entry name" value="PYP-like sensor domain (PAS domain)"/>
    <property type="match status" value="1"/>
</dbReference>
<dbReference type="InterPro" id="IPR000700">
    <property type="entry name" value="PAS-assoc_C"/>
</dbReference>
<feature type="domain" description="Response regulatory" evidence="7">
    <location>
        <begin position="525"/>
        <end position="641"/>
    </location>
</feature>
<evidence type="ECO:0000259" key="6">
    <source>
        <dbReference type="PROSITE" id="PS50109"/>
    </source>
</evidence>
<dbReference type="Gene3D" id="3.40.50.2300">
    <property type="match status" value="1"/>
</dbReference>
<dbReference type="SUPFAM" id="SSF52172">
    <property type="entry name" value="CheY-like"/>
    <property type="match status" value="2"/>
</dbReference>
<dbReference type="PRINTS" id="PR00344">
    <property type="entry name" value="BCTRLSENSOR"/>
</dbReference>
<dbReference type="SUPFAM" id="SSF55874">
    <property type="entry name" value="ATPase domain of HSP90 chaperone/DNA topoisomerase II/histidine kinase"/>
    <property type="match status" value="1"/>
</dbReference>
<dbReference type="RefSeq" id="WP_248343487.1">
    <property type="nucleotide sequence ID" value="NZ_AP025592.1"/>
</dbReference>
<dbReference type="Pfam" id="PF00072">
    <property type="entry name" value="Response_reg"/>
    <property type="match status" value="1"/>
</dbReference>
<evidence type="ECO:0000259" key="8">
    <source>
        <dbReference type="PROSITE" id="PS50113"/>
    </source>
</evidence>
<dbReference type="PANTHER" id="PTHR43547:SF2">
    <property type="entry name" value="HYBRID SIGNAL TRANSDUCTION HISTIDINE KINASE C"/>
    <property type="match status" value="1"/>
</dbReference>
<evidence type="ECO:0000256" key="4">
    <source>
        <dbReference type="PROSITE-ProRule" id="PRU00169"/>
    </source>
</evidence>
<dbReference type="EC" id="2.7.13.3" evidence="2"/>
<dbReference type="InterPro" id="IPR035965">
    <property type="entry name" value="PAS-like_dom_sf"/>
</dbReference>
<feature type="domain" description="Histidine kinase" evidence="6">
    <location>
        <begin position="289"/>
        <end position="506"/>
    </location>
</feature>
<dbReference type="InterPro" id="IPR004358">
    <property type="entry name" value="Sig_transdc_His_kin-like_C"/>
</dbReference>
<evidence type="ECO:0000256" key="5">
    <source>
        <dbReference type="SAM" id="MobiDB-lite"/>
    </source>
</evidence>
<dbReference type="Pfam" id="PF08448">
    <property type="entry name" value="PAS_4"/>
    <property type="match status" value="1"/>
</dbReference>
<evidence type="ECO:0000256" key="3">
    <source>
        <dbReference type="ARBA" id="ARBA00022553"/>
    </source>
</evidence>
<evidence type="ECO:0000313" key="10">
    <source>
        <dbReference type="Proteomes" id="UP001162734"/>
    </source>
</evidence>
<gene>
    <name evidence="9" type="ORF">AMPC_00160</name>
</gene>
<dbReference type="PROSITE" id="PS50110">
    <property type="entry name" value="RESPONSE_REGULATORY"/>
    <property type="match status" value="1"/>
</dbReference>
<proteinExistence type="predicted"/>
<dbReference type="Gene3D" id="3.30.450.20">
    <property type="entry name" value="PAS domain"/>
    <property type="match status" value="1"/>
</dbReference>
<sequence length="643" mass="68853">MSARPDDERFVVLAPSAHDGPVTARLLERAGLDCLLVRDMGELCRAIEGGAAGALVAEEALADTGVARLAALLSRQEPWSDLPVIVFTGQRESGAARQQELDDLARLGNVTLLARPLQVVTVLSAVRTALRARRRQYAARAVLSELQAVLDAVPAAVFISRDRDARRIEANRAASDALHLAPHANASLSAPPEERPRTFRAMRDGVELPVEQLPVQRAASTGAEVRNAEFDLVYADGALRHFFGNAAPLAGPDGQPIGAVGAFVDVTELKAAEERLRDSDRRKTEFLGVLSHELRNPLAPIRNSIYLLERAPPDSEQAGRARQVIQRQVAHLARLVDDLLDVTRISRGKIELRRALVDAREIVQRTCDDHRTLLEGRGVTLRVEASGPAWVEADATRLAQVLGNLLQNAAKFSPAGGTVTVAVQAEGGHARIRVRDDGIGIAPDLLPHVFEPFVQADDGLSRSHGGLGLGLALVKALVELHGGRVWAESGGLGLGTEFVIELPLAAAREAPAPAPGPAAARRSVHVLLIDDNQDAAETMGDILRLEGHRVDVASDGRSGLARARELSPDAIVCDIGLPDMDGYAVARTLRADEAFRGTRLIALTGYAQPEDRARAKAEGFDAHLSKPPPVEELLAQLSRPGRS</sequence>
<dbReference type="InterPro" id="IPR005467">
    <property type="entry name" value="His_kinase_dom"/>
</dbReference>
<dbReference type="SUPFAM" id="SSF47384">
    <property type="entry name" value="Homodimeric domain of signal transducing histidine kinase"/>
    <property type="match status" value="1"/>
</dbReference>
<name>A0ABM7X518_9BACT</name>
<feature type="modified residue" description="4-aspartylphosphate" evidence="4">
    <location>
        <position position="574"/>
    </location>
</feature>
<dbReference type="InterPro" id="IPR003661">
    <property type="entry name" value="HisK_dim/P_dom"/>
</dbReference>
<accession>A0ABM7X518</accession>
<dbReference type="PROSITE" id="PS50113">
    <property type="entry name" value="PAC"/>
    <property type="match status" value="1"/>
</dbReference>
<dbReference type="PROSITE" id="PS50109">
    <property type="entry name" value="HIS_KIN"/>
    <property type="match status" value="1"/>
</dbReference>
<evidence type="ECO:0000259" key="7">
    <source>
        <dbReference type="PROSITE" id="PS50110"/>
    </source>
</evidence>
<keyword evidence="3 4" id="KW-0597">Phosphoprotein</keyword>
<evidence type="ECO:0000313" key="9">
    <source>
        <dbReference type="EMBL" id="BDG06903.1"/>
    </source>
</evidence>
<dbReference type="Proteomes" id="UP001162734">
    <property type="component" value="Chromosome"/>
</dbReference>
<dbReference type="Pfam" id="PF00512">
    <property type="entry name" value="HisKA"/>
    <property type="match status" value="1"/>
</dbReference>
<feature type="domain" description="PAC" evidence="8">
    <location>
        <begin position="226"/>
        <end position="278"/>
    </location>
</feature>
<organism evidence="9 10">
    <name type="scientific">Anaeromyxobacter paludicola</name>
    <dbReference type="NCBI Taxonomy" id="2918171"/>
    <lineage>
        <taxon>Bacteria</taxon>
        <taxon>Pseudomonadati</taxon>
        <taxon>Myxococcota</taxon>
        <taxon>Myxococcia</taxon>
        <taxon>Myxococcales</taxon>
        <taxon>Cystobacterineae</taxon>
        <taxon>Anaeromyxobacteraceae</taxon>
        <taxon>Anaeromyxobacter</taxon>
    </lineage>
</organism>
<dbReference type="CDD" id="cd00075">
    <property type="entry name" value="HATPase"/>
    <property type="match status" value="1"/>
</dbReference>
<dbReference type="SMART" id="SM00448">
    <property type="entry name" value="REC"/>
    <property type="match status" value="1"/>
</dbReference>
<dbReference type="SMART" id="SM00388">
    <property type="entry name" value="HisKA"/>
    <property type="match status" value="1"/>
</dbReference>
<reference evidence="10" key="1">
    <citation type="journal article" date="2022" name="Int. J. Syst. Evol. Microbiol.">
        <title>Anaeromyxobacter oryzae sp. nov., Anaeromyxobacter diazotrophicus sp. nov. and Anaeromyxobacter paludicola sp. nov., isolated from paddy soils.</title>
        <authorList>
            <person name="Itoh H."/>
            <person name="Xu Z."/>
            <person name="Mise K."/>
            <person name="Masuda Y."/>
            <person name="Ushijima N."/>
            <person name="Hayakawa C."/>
            <person name="Shiratori Y."/>
            <person name="Senoo K."/>
        </authorList>
    </citation>
    <scope>NUCLEOTIDE SEQUENCE [LARGE SCALE GENOMIC DNA]</scope>
    <source>
        <strain evidence="10">Red630</strain>
    </source>
</reference>
<dbReference type="InterPro" id="IPR036097">
    <property type="entry name" value="HisK_dim/P_sf"/>
</dbReference>
<comment type="catalytic activity">
    <reaction evidence="1">
        <text>ATP + protein L-histidine = ADP + protein N-phospho-L-histidine.</text>
        <dbReference type="EC" id="2.7.13.3"/>
    </reaction>
</comment>
<dbReference type="PANTHER" id="PTHR43547">
    <property type="entry name" value="TWO-COMPONENT HISTIDINE KINASE"/>
    <property type="match status" value="1"/>
</dbReference>
<evidence type="ECO:0000256" key="1">
    <source>
        <dbReference type="ARBA" id="ARBA00000085"/>
    </source>
</evidence>
<dbReference type="CDD" id="cd00082">
    <property type="entry name" value="HisKA"/>
    <property type="match status" value="1"/>
</dbReference>